<gene>
    <name evidence="7" type="ORF">WJX81_000681</name>
</gene>
<keyword evidence="5" id="KW-0479">Metal-binding</keyword>
<dbReference type="AlphaFoldDB" id="A0AAW1S804"/>
<dbReference type="Pfam" id="PF03006">
    <property type="entry name" value="HlyIII"/>
    <property type="match status" value="1"/>
</dbReference>
<evidence type="ECO:0000256" key="3">
    <source>
        <dbReference type="ARBA" id="ARBA00022989"/>
    </source>
</evidence>
<feature type="transmembrane region" description="Helical" evidence="6">
    <location>
        <begin position="34"/>
        <end position="55"/>
    </location>
</feature>
<feature type="transmembrane region" description="Helical" evidence="6">
    <location>
        <begin position="163"/>
        <end position="183"/>
    </location>
</feature>
<dbReference type="EMBL" id="JALJOU010000010">
    <property type="protein sequence ID" value="KAK9841749.1"/>
    <property type="molecule type" value="Genomic_DNA"/>
</dbReference>
<evidence type="ECO:0000256" key="4">
    <source>
        <dbReference type="ARBA" id="ARBA00023136"/>
    </source>
</evidence>
<evidence type="ECO:0000256" key="5">
    <source>
        <dbReference type="PIRSR" id="PIRSR604254-1"/>
    </source>
</evidence>
<keyword evidence="8" id="KW-1185">Reference proteome</keyword>
<evidence type="ECO:0000313" key="7">
    <source>
        <dbReference type="EMBL" id="KAK9841749.1"/>
    </source>
</evidence>
<evidence type="ECO:0000256" key="6">
    <source>
        <dbReference type="SAM" id="Phobius"/>
    </source>
</evidence>
<feature type="binding site" evidence="5">
    <location>
        <position position="86"/>
    </location>
    <ligand>
        <name>Zn(2+)</name>
        <dbReference type="ChEBI" id="CHEBI:29105"/>
    </ligand>
</feature>
<keyword evidence="4 6" id="KW-0472">Membrane</keyword>
<evidence type="ECO:0008006" key="9">
    <source>
        <dbReference type="Google" id="ProtNLM"/>
    </source>
</evidence>
<feature type="transmembrane region" description="Helical" evidence="6">
    <location>
        <begin position="67"/>
        <end position="88"/>
    </location>
</feature>
<dbReference type="GO" id="GO:0009744">
    <property type="term" value="P:response to sucrose"/>
    <property type="evidence" value="ECO:0007669"/>
    <property type="project" value="UniProtKB-ARBA"/>
</dbReference>
<name>A0AAW1S804_9CHLO</name>
<feature type="transmembrane region" description="Helical" evidence="6">
    <location>
        <begin position="204"/>
        <end position="223"/>
    </location>
</feature>
<feature type="transmembrane region" description="Helical" evidence="6">
    <location>
        <begin position="100"/>
        <end position="116"/>
    </location>
</feature>
<evidence type="ECO:0000313" key="8">
    <source>
        <dbReference type="Proteomes" id="UP001445335"/>
    </source>
</evidence>
<sequence>MQLVFRPQGARCGAWHHTPWWHCVLHDPYERINVWSHFLPGAAFFFLGLASYLGWMLGAEASWVHNPLGIFCFCAAWTHLGSAVTHVWPDSFTLEKLDHIGIVVLILGTPVTALMAHEHGGIPADMKACFVGMLGAAFLPPAPRVAGFAAGVLAMVAMHFRKIMNANLAMQLVLYAVGGAAFLRNGGHGGKRPVFLSDHHLLHYAVTVACGMHAFYILAAMRVDA</sequence>
<dbReference type="GO" id="GO:0016020">
    <property type="term" value="C:membrane"/>
    <property type="evidence" value="ECO:0007669"/>
    <property type="project" value="UniProtKB-SubCell"/>
</dbReference>
<evidence type="ECO:0000256" key="2">
    <source>
        <dbReference type="ARBA" id="ARBA00022692"/>
    </source>
</evidence>
<comment type="subcellular location">
    <subcellularLocation>
        <location evidence="1">Membrane</location>
        <topology evidence="1">Multi-pass membrane protein</topology>
    </subcellularLocation>
</comment>
<comment type="caution">
    <text evidence="7">The sequence shown here is derived from an EMBL/GenBank/DDBJ whole genome shotgun (WGS) entry which is preliminary data.</text>
</comment>
<organism evidence="7 8">
    <name type="scientific">Elliptochloris bilobata</name>
    <dbReference type="NCBI Taxonomy" id="381761"/>
    <lineage>
        <taxon>Eukaryota</taxon>
        <taxon>Viridiplantae</taxon>
        <taxon>Chlorophyta</taxon>
        <taxon>core chlorophytes</taxon>
        <taxon>Trebouxiophyceae</taxon>
        <taxon>Trebouxiophyceae incertae sedis</taxon>
        <taxon>Elliptochloris clade</taxon>
        <taxon>Elliptochloris</taxon>
    </lineage>
</organism>
<proteinExistence type="predicted"/>
<keyword evidence="5" id="KW-0862">Zinc</keyword>
<evidence type="ECO:0000256" key="1">
    <source>
        <dbReference type="ARBA" id="ARBA00004141"/>
    </source>
</evidence>
<dbReference type="InterPro" id="IPR004254">
    <property type="entry name" value="AdipoR/HlyIII-related"/>
</dbReference>
<accession>A0AAW1S804</accession>
<keyword evidence="2 6" id="KW-0812">Transmembrane</keyword>
<feature type="transmembrane region" description="Helical" evidence="6">
    <location>
        <begin position="128"/>
        <end position="157"/>
    </location>
</feature>
<protein>
    <recommendedName>
        <fullName evidence="9">Hemolysin III</fullName>
    </recommendedName>
</protein>
<keyword evidence="3 6" id="KW-1133">Transmembrane helix</keyword>
<dbReference type="GO" id="GO:0046872">
    <property type="term" value="F:metal ion binding"/>
    <property type="evidence" value="ECO:0007669"/>
    <property type="project" value="UniProtKB-KW"/>
</dbReference>
<reference evidence="7 8" key="1">
    <citation type="journal article" date="2024" name="Nat. Commun.">
        <title>Phylogenomics reveals the evolutionary origins of lichenization in chlorophyte algae.</title>
        <authorList>
            <person name="Puginier C."/>
            <person name="Libourel C."/>
            <person name="Otte J."/>
            <person name="Skaloud P."/>
            <person name="Haon M."/>
            <person name="Grisel S."/>
            <person name="Petersen M."/>
            <person name="Berrin J.G."/>
            <person name="Delaux P.M."/>
            <person name="Dal Grande F."/>
            <person name="Keller J."/>
        </authorList>
    </citation>
    <scope>NUCLEOTIDE SEQUENCE [LARGE SCALE GENOMIC DNA]</scope>
    <source>
        <strain evidence="7 8">SAG 245.80</strain>
    </source>
</reference>
<dbReference type="Proteomes" id="UP001445335">
    <property type="component" value="Unassembled WGS sequence"/>
</dbReference>